<keyword evidence="2" id="KW-1185">Reference proteome</keyword>
<accession>K3ZBH3</accession>
<proteinExistence type="predicted"/>
<dbReference type="PROSITE" id="PS51257">
    <property type="entry name" value="PROKAR_LIPOPROTEIN"/>
    <property type="match status" value="1"/>
</dbReference>
<organism evidence="1 2">
    <name type="scientific">Setaria italica</name>
    <name type="common">Foxtail millet</name>
    <name type="synonym">Panicum italicum</name>
    <dbReference type="NCBI Taxonomy" id="4555"/>
    <lineage>
        <taxon>Eukaryota</taxon>
        <taxon>Viridiplantae</taxon>
        <taxon>Streptophyta</taxon>
        <taxon>Embryophyta</taxon>
        <taxon>Tracheophyta</taxon>
        <taxon>Spermatophyta</taxon>
        <taxon>Magnoliopsida</taxon>
        <taxon>Liliopsida</taxon>
        <taxon>Poales</taxon>
        <taxon>Poaceae</taxon>
        <taxon>PACMAD clade</taxon>
        <taxon>Panicoideae</taxon>
        <taxon>Panicodae</taxon>
        <taxon>Paniceae</taxon>
        <taxon>Cenchrinae</taxon>
        <taxon>Setaria</taxon>
    </lineage>
</organism>
<dbReference type="EnsemblPlants" id="KQL15047">
    <property type="protein sequence ID" value="KQL15047"/>
    <property type="gene ID" value="SETIT_023894mg"/>
</dbReference>
<reference evidence="1" key="2">
    <citation type="submission" date="2018-08" db="UniProtKB">
        <authorList>
            <consortium name="EnsemblPlants"/>
        </authorList>
    </citation>
    <scope>IDENTIFICATION</scope>
    <source>
        <strain evidence="1">Yugu1</strain>
    </source>
</reference>
<sequence length="71" mass="8268">MSQKDMSHHTNMNFLHSLELFQPSPSSNSFFGCLSQCNQNSILFVLSNLFELPWSCRRMEIVQNHSYIIDS</sequence>
<dbReference type="Proteomes" id="UP000004995">
    <property type="component" value="Unassembled WGS sequence"/>
</dbReference>
<dbReference type="EMBL" id="AGNK02001641">
    <property type="status" value="NOT_ANNOTATED_CDS"/>
    <property type="molecule type" value="Genomic_DNA"/>
</dbReference>
<name>K3ZBH3_SETIT</name>
<evidence type="ECO:0000313" key="2">
    <source>
        <dbReference type="Proteomes" id="UP000004995"/>
    </source>
</evidence>
<evidence type="ECO:0000313" key="1">
    <source>
        <dbReference type="EnsemblPlants" id="KQL15047"/>
    </source>
</evidence>
<dbReference type="InParanoid" id="K3ZBH3"/>
<reference evidence="2" key="1">
    <citation type="journal article" date="2012" name="Nat. Biotechnol.">
        <title>Reference genome sequence of the model plant Setaria.</title>
        <authorList>
            <person name="Bennetzen J.L."/>
            <person name="Schmutz J."/>
            <person name="Wang H."/>
            <person name="Percifield R."/>
            <person name="Hawkins J."/>
            <person name="Pontaroli A.C."/>
            <person name="Estep M."/>
            <person name="Feng L."/>
            <person name="Vaughn J.N."/>
            <person name="Grimwood J."/>
            <person name="Jenkins J."/>
            <person name="Barry K."/>
            <person name="Lindquist E."/>
            <person name="Hellsten U."/>
            <person name="Deshpande S."/>
            <person name="Wang X."/>
            <person name="Wu X."/>
            <person name="Mitros T."/>
            <person name="Triplett J."/>
            <person name="Yang X."/>
            <person name="Ye C.Y."/>
            <person name="Mauro-Herrera M."/>
            <person name="Wang L."/>
            <person name="Li P."/>
            <person name="Sharma M."/>
            <person name="Sharma R."/>
            <person name="Ronald P.C."/>
            <person name="Panaud O."/>
            <person name="Kellogg E.A."/>
            <person name="Brutnell T.P."/>
            <person name="Doust A.N."/>
            <person name="Tuskan G.A."/>
            <person name="Rokhsar D."/>
            <person name="Devos K.M."/>
        </authorList>
    </citation>
    <scope>NUCLEOTIDE SEQUENCE [LARGE SCALE GENOMIC DNA]</scope>
    <source>
        <strain evidence="2">cv. Yugu1</strain>
    </source>
</reference>
<dbReference type="HOGENOM" id="CLU_2744829_0_0_1"/>
<dbReference type="Gramene" id="KQL15047">
    <property type="protein sequence ID" value="KQL15047"/>
    <property type="gene ID" value="SETIT_023894mg"/>
</dbReference>
<dbReference type="AlphaFoldDB" id="K3ZBH3"/>
<protein>
    <submittedName>
        <fullName evidence="1">Uncharacterized protein</fullName>
    </submittedName>
</protein>